<proteinExistence type="predicted"/>
<sequence>MNNPKARLRARNLSIASLLTAIGILIPLMMPAKIVIGPASFTLASHVPVMAAMFFSPWMAVFVAIATTIGFMVSLPVPIIWMRAATHIVAMGLFALILKRYPAILEKQWRLQLFNLALAVLHAGLEAIVVVAFYQSGAGQIAPAAYNSLLLLVFFGGIVHSMVDFNLAYGFCKVLNKIYAVDLLKKKPARVN</sequence>
<protein>
    <recommendedName>
        <fullName evidence="4">Niacin transporter NiaX</fullName>
    </recommendedName>
</protein>
<organism evidence="2 3">
    <name type="scientific">Lactococcus termiticola</name>
    <dbReference type="NCBI Taxonomy" id="2169526"/>
    <lineage>
        <taxon>Bacteria</taxon>
        <taxon>Bacillati</taxon>
        <taxon>Bacillota</taxon>
        <taxon>Bacilli</taxon>
        <taxon>Lactobacillales</taxon>
        <taxon>Streptococcaceae</taxon>
        <taxon>Lactococcus</taxon>
    </lineage>
</organism>
<dbReference type="EMBL" id="BFFO01000013">
    <property type="protein sequence ID" value="GBG97453.1"/>
    <property type="molecule type" value="Genomic_DNA"/>
</dbReference>
<feature type="transmembrane region" description="Helical" evidence="1">
    <location>
        <begin position="146"/>
        <end position="169"/>
    </location>
</feature>
<keyword evidence="3" id="KW-1185">Reference proteome</keyword>
<reference evidence="2 3" key="1">
    <citation type="journal article" date="2018" name="Genome Announc.">
        <title>Draft Genome Sequence of Lactococcus sp. Strain NtB2 (JCM 32569), Isolated from the Gut of the Higher Termite Nasutitermes takasagoensis.</title>
        <authorList>
            <person name="Noda S."/>
            <person name="Aihara C."/>
            <person name="Yuki M."/>
            <person name="Ohkuma M."/>
        </authorList>
    </citation>
    <scope>NUCLEOTIDE SEQUENCE [LARGE SCALE GENOMIC DNA]</scope>
    <source>
        <strain evidence="2 3">NtB2</strain>
    </source>
</reference>
<keyword evidence="1" id="KW-0472">Membrane</keyword>
<keyword evidence="1" id="KW-1133">Transmembrane helix</keyword>
<dbReference type="OrthoDB" id="1631895at2"/>
<comment type="caution">
    <text evidence="2">The sequence shown here is derived from an EMBL/GenBank/DDBJ whole genome shotgun (WGS) entry which is preliminary data.</text>
</comment>
<evidence type="ECO:0008006" key="4">
    <source>
        <dbReference type="Google" id="ProtNLM"/>
    </source>
</evidence>
<dbReference type="Proteomes" id="UP000245021">
    <property type="component" value="Unassembled WGS sequence"/>
</dbReference>
<dbReference type="Gene3D" id="1.10.1760.20">
    <property type="match status" value="1"/>
</dbReference>
<gene>
    <name evidence="2" type="ORF">NtB2_01598</name>
</gene>
<evidence type="ECO:0000313" key="3">
    <source>
        <dbReference type="Proteomes" id="UP000245021"/>
    </source>
</evidence>
<name>A0A2R5HHB5_9LACT</name>
<feature type="transmembrane region" description="Helical" evidence="1">
    <location>
        <begin position="113"/>
        <end position="134"/>
    </location>
</feature>
<accession>A0A2R5HHB5</accession>
<dbReference type="AlphaFoldDB" id="A0A2R5HHB5"/>
<evidence type="ECO:0000313" key="2">
    <source>
        <dbReference type="EMBL" id="GBG97453.1"/>
    </source>
</evidence>
<feature type="transmembrane region" description="Helical" evidence="1">
    <location>
        <begin position="12"/>
        <end position="30"/>
    </location>
</feature>
<feature type="transmembrane region" description="Helical" evidence="1">
    <location>
        <begin position="51"/>
        <end position="73"/>
    </location>
</feature>
<evidence type="ECO:0000256" key="1">
    <source>
        <dbReference type="SAM" id="Phobius"/>
    </source>
</evidence>
<keyword evidence="1" id="KW-0812">Transmembrane</keyword>
<dbReference type="RefSeq" id="WP_109246409.1">
    <property type="nucleotide sequence ID" value="NZ_BFFO01000013.1"/>
</dbReference>